<keyword evidence="3" id="KW-1185">Reference proteome</keyword>
<proteinExistence type="predicted"/>
<accession>D3BT87</accession>
<dbReference type="Proteomes" id="UP000001396">
    <property type="component" value="Unassembled WGS sequence"/>
</dbReference>
<dbReference type="Pfam" id="PF22933">
    <property type="entry name" value="ComC_SSD"/>
    <property type="match status" value="1"/>
</dbReference>
<sequence>MKQIIVIYISKGADINLVRYDIQQPPAIINGGNCMVTFSVVVQTNQIDLKSENFSSNYSLSNTVNSRGAGSTSLFIFQSVVNSVTRDSEFNLQLNITDTTSAQIYPFMINGFKCLDQTINKLNVTFIGEPTMISNTMTVNLEVDFGNDVTGDQYISCMVTNSLSITNCYYRTINSMANSGFIVMEMNPGFTTPMPSFLLVELTYITFSTTINITNVFPYNVTRTSVIEEKIFYPFNQSIVHQDYQLNSYNLYNLMVVKNPNSYFTAVTPPPATTQQPYILVGSNETHSTYLFYSLFTNYTGDAFTTYILDSQSTTEPNRYFSEFYVNPDFFKSRVLKGTSSFDSQTDTILIDISVYVPFLYKNSLTYYSNYNMFMFNSPYPSSNNFTVPGSFNFNYVVPFFKYNTPSNALFTMTPGDDAQVPIIPIISPPFYNVILNDLSWKQLTSYSMLVHINVTSTSCPITYILLSYITILTPSDLIEGDLFSGVYEAVVTVTSYETLELSIQDSCNHLSKFESTVSYNPMKPQTLLPKYPAFQIPISPSNITYFRFLTNDLDLSNGDVNVTLHFNVTNPEKDVTPSFVFKIFQIQNIGAYDANLDLYVINFTVSSNMPAGAVEYYLIWVGYSLQTNIMNSYFGSQAALRIKKSSCDYVPPMIISADPLPGNSFNLNTENDNAEIGWTLQITDSSGFVNGTIQIISDLDPLPRILTINDTNRTGGDQKNGNYTIKFNVSGRCRSQTFKLTNATLYDTNKQNAYLFINTFDSLSPIYGTIGSSATIKINCLTSIQDQTAPTLKSLSMTPVVDVGGLDRLVYINFTTGDELGGSNVSLRHNPVAHLLSENGNFIEITSTLLSQTANANGEYSYMIKQQLPFGFGLTKIIVNIYGFVDNFNNYRSYTSINLRDSGFSYYINRSFTTNQPILESSSGITNRGGSLTINGRSFGVNLNNLNSQIDYQDGNGYQNIAINFFSGILLSFDNVKSIQSNFIKIRVIKNGIKSNELTIPVIRLDPLPTTSPNPPTPTPSKCPGTPSCNNNGQCINSICQCYQPWYGPSCSSKNIIVPIPPAYPEPTTGTNITESGSLITTSIEIIGIRELDDINNIVEQFNISNWNFTDQTTPTTNPKYFYSTQINQRSTILNVTIEYFKQSTNITFANQNLFIPQSTIKFTMNLNSYRFKQPTNTLQILMKAAIESDQSDVCSSSGFGSVNGSIQWIKLNVGDQSLYGRFLSDAVIDNTVTPIKNVIIDQDDIDSEQNKQFRSAIVGITIPSYSDSVDLDPDFSNLIDVGSSDTSDFICPKKGLSNGAIAGIVVGGVK</sequence>
<dbReference type="InterPro" id="IPR055463">
    <property type="entry name" value="DUF7035"/>
</dbReference>
<dbReference type="InterPro" id="IPR054484">
    <property type="entry name" value="ComC_SSD"/>
</dbReference>
<feature type="domain" description="EGF-like" evidence="1">
    <location>
        <begin position="1041"/>
        <end position="1052"/>
    </location>
</feature>
<name>D3BT87_HETP5</name>
<dbReference type="FunCoup" id="D3BT87">
    <property type="interactions" value="923"/>
</dbReference>
<dbReference type="PANTHER" id="PTHR31378">
    <property type="entry name" value="EGF-LIKE DOMAIN-CONTAINING PROTEIN-RELATED-RELATED"/>
    <property type="match status" value="1"/>
</dbReference>
<dbReference type="GeneID" id="31366848"/>
<dbReference type="InterPro" id="IPR057709">
    <property type="entry name" value="DUF7949"/>
</dbReference>
<comment type="caution">
    <text evidence="2">The sequence shown here is derived from an EMBL/GenBank/DDBJ whole genome shotgun (WGS) entry which is preliminary data.</text>
</comment>
<dbReference type="OMA" id="METIECE"/>
<dbReference type="InParanoid" id="D3BT87"/>
<evidence type="ECO:0000259" key="1">
    <source>
        <dbReference type="PROSITE" id="PS01186"/>
    </source>
</evidence>
<dbReference type="Pfam" id="PF24893">
    <property type="entry name" value="DUF7743"/>
    <property type="match status" value="1"/>
</dbReference>
<dbReference type="InterPro" id="IPR055462">
    <property type="entry name" value="DUF7034"/>
</dbReference>
<organism evidence="2 3">
    <name type="scientific">Heterostelium pallidum (strain ATCC 26659 / Pp 5 / PN500)</name>
    <name type="common">Cellular slime mold</name>
    <name type="synonym">Polysphondylium pallidum</name>
    <dbReference type="NCBI Taxonomy" id="670386"/>
    <lineage>
        <taxon>Eukaryota</taxon>
        <taxon>Amoebozoa</taxon>
        <taxon>Evosea</taxon>
        <taxon>Eumycetozoa</taxon>
        <taxon>Dictyostelia</taxon>
        <taxon>Acytosteliales</taxon>
        <taxon>Acytosteliaceae</taxon>
        <taxon>Heterostelium</taxon>
    </lineage>
</organism>
<dbReference type="InterPro" id="IPR056645">
    <property type="entry name" value="DUF7743"/>
</dbReference>
<gene>
    <name evidence="2" type="ORF">PPL_11380</name>
</gene>
<dbReference type="PANTHER" id="PTHR31378:SF17">
    <property type="match status" value="1"/>
</dbReference>
<reference evidence="2 3" key="1">
    <citation type="journal article" date="2011" name="Genome Res.">
        <title>Phylogeny-wide analysis of social amoeba genomes highlights ancient origins for complex intercellular communication.</title>
        <authorList>
            <person name="Heidel A.J."/>
            <person name="Lawal H.M."/>
            <person name="Felder M."/>
            <person name="Schilde C."/>
            <person name="Helps N.R."/>
            <person name="Tunggal B."/>
            <person name="Rivero F."/>
            <person name="John U."/>
            <person name="Schleicher M."/>
            <person name="Eichinger L."/>
            <person name="Platzer M."/>
            <person name="Noegel A.A."/>
            <person name="Schaap P."/>
            <person name="Gloeckner G."/>
        </authorList>
    </citation>
    <scope>NUCLEOTIDE SEQUENCE [LARGE SCALE GENOMIC DNA]</scope>
    <source>
        <strain evidence="3">ATCC 26659 / Pp 5 / PN500</strain>
    </source>
</reference>
<dbReference type="RefSeq" id="XP_020427438.1">
    <property type="nucleotide sequence ID" value="XM_020582135.1"/>
</dbReference>
<dbReference type="Pfam" id="PF23034">
    <property type="entry name" value="DUF7035"/>
    <property type="match status" value="1"/>
</dbReference>
<dbReference type="InterPro" id="IPR000742">
    <property type="entry name" value="EGF"/>
</dbReference>
<dbReference type="PROSITE" id="PS01186">
    <property type="entry name" value="EGF_2"/>
    <property type="match status" value="1"/>
</dbReference>
<dbReference type="Pfam" id="PF25820">
    <property type="entry name" value="DUF7949"/>
    <property type="match status" value="1"/>
</dbReference>
<evidence type="ECO:0000313" key="3">
    <source>
        <dbReference type="Proteomes" id="UP000001396"/>
    </source>
</evidence>
<dbReference type="Pfam" id="PF23033">
    <property type="entry name" value="DUF7034"/>
    <property type="match status" value="1"/>
</dbReference>
<dbReference type="EMBL" id="ADBJ01000056">
    <property type="protein sequence ID" value="EFA75304.1"/>
    <property type="molecule type" value="Genomic_DNA"/>
</dbReference>
<evidence type="ECO:0000313" key="2">
    <source>
        <dbReference type="EMBL" id="EFA75304.1"/>
    </source>
</evidence>
<protein>
    <submittedName>
        <fullName evidence="2">EGF-like domain-containing protein</fullName>
    </submittedName>
</protein>